<comment type="similarity">
    <text evidence="3">Belongs to the HAD-like hydrolase superfamily. CbbY/CbbZ/Gph/YieH family.</text>
</comment>
<evidence type="ECO:0000256" key="2">
    <source>
        <dbReference type="ARBA" id="ARBA00004818"/>
    </source>
</evidence>
<dbReference type="InterPro" id="IPR041492">
    <property type="entry name" value="HAD_2"/>
</dbReference>
<organism evidence="6 7">
    <name type="scientific">Helicobacter macacae MIT 99-5501</name>
    <dbReference type="NCBI Taxonomy" id="1357400"/>
    <lineage>
        <taxon>Bacteria</taxon>
        <taxon>Pseudomonadati</taxon>
        <taxon>Campylobacterota</taxon>
        <taxon>Epsilonproteobacteria</taxon>
        <taxon>Campylobacterales</taxon>
        <taxon>Helicobacteraceae</taxon>
        <taxon>Helicobacter</taxon>
    </lineage>
</organism>
<evidence type="ECO:0000256" key="4">
    <source>
        <dbReference type="ARBA" id="ARBA00013078"/>
    </source>
</evidence>
<feature type="compositionally biased region" description="Basic and acidic residues" evidence="5">
    <location>
        <begin position="9"/>
        <end position="21"/>
    </location>
</feature>
<dbReference type="GO" id="GO:0008967">
    <property type="term" value="F:phosphoglycolate phosphatase activity"/>
    <property type="evidence" value="ECO:0007669"/>
    <property type="project" value="UniProtKB-EC"/>
</dbReference>
<comment type="catalytic activity">
    <reaction evidence="1">
        <text>2-phosphoglycolate + H2O = glycolate + phosphate</text>
        <dbReference type="Rhea" id="RHEA:14369"/>
        <dbReference type="ChEBI" id="CHEBI:15377"/>
        <dbReference type="ChEBI" id="CHEBI:29805"/>
        <dbReference type="ChEBI" id="CHEBI:43474"/>
        <dbReference type="ChEBI" id="CHEBI:58033"/>
        <dbReference type="EC" id="3.1.3.18"/>
    </reaction>
</comment>
<dbReference type="Pfam" id="PF13419">
    <property type="entry name" value="HAD_2"/>
    <property type="match status" value="1"/>
</dbReference>
<dbReference type="Gene3D" id="3.40.50.1000">
    <property type="entry name" value="HAD superfamily/HAD-like"/>
    <property type="match status" value="1"/>
</dbReference>
<dbReference type="InterPro" id="IPR050155">
    <property type="entry name" value="HAD-like_hydrolase_sf"/>
</dbReference>
<dbReference type="SFLD" id="SFLDG01129">
    <property type="entry name" value="C1.5:_HAD__Beta-PGM__Phosphata"/>
    <property type="match status" value="1"/>
</dbReference>
<dbReference type="PANTHER" id="PTHR43434:SF1">
    <property type="entry name" value="PHOSPHOGLYCOLATE PHOSPHATASE"/>
    <property type="match status" value="1"/>
</dbReference>
<dbReference type="HOGENOM" id="CLU_045011_19_3_7"/>
<feature type="compositionally biased region" description="Polar residues" evidence="5">
    <location>
        <begin position="22"/>
        <end position="33"/>
    </location>
</feature>
<name>V8C459_9HELI</name>
<dbReference type="EMBL" id="AZJI01000010">
    <property type="protein sequence ID" value="ETD22173.1"/>
    <property type="molecule type" value="Genomic_DNA"/>
</dbReference>
<evidence type="ECO:0000313" key="7">
    <source>
        <dbReference type="Proteomes" id="UP000018731"/>
    </source>
</evidence>
<accession>V8C459</accession>
<keyword evidence="7" id="KW-1185">Reference proteome</keyword>
<dbReference type="EC" id="3.1.3.18" evidence="4"/>
<dbReference type="RefSeq" id="WP_023928730.1">
    <property type="nucleotide sequence ID" value="NZ_KI669456.1"/>
</dbReference>
<comment type="caution">
    <text evidence="6">The sequence shown here is derived from an EMBL/GenBank/DDBJ whole genome shotgun (WGS) entry which is preliminary data.</text>
</comment>
<evidence type="ECO:0000256" key="3">
    <source>
        <dbReference type="ARBA" id="ARBA00006171"/>
    </source>
</evidence>
<feature type="region of interest" description="Disordered" evidence="5">
    <location>
        <begin position="1"/>
        <end position="38"/>
    </location>
</feature>
<protein>
    <recommendedName>
        <fullName evidence="4">phosphoglycolate phosphatase</fullName>
        <ecNumber evidence="4">3.1.3.18</ecNumber>
    </recommendedName>
</protein>
<dbReference type="InterPro" id="IPR023214">
    <property type="entry name" value="HAD_sf"/>
</dbReference>
<dbReference type="PATRIC" id="fig|1357400.3.peg.2576"/>
<proteinExistence type="inferred from homology"/>
<reference evidence="6 7" key="1">
    <citation type="journal article" date="2014" name="Genome Announc.">
        <title>Draft genome sequences of six enterohepatic helicobacter species isolated from humans and one from rhesus macaques.</title>
        <authorList>
            <person name="Shen Z."/>
            <person name="Sheh A."/>
            <person name="Young S.K."/>
            <person name="Abouelliel A."/>
            <person name="Ward D.V."/>
            <person name="Earl A.M."/>
            <person name="Fox J.G."/>
        </authorList>
    </citation>
    <scope>NUCLEOTIDE SEQUENCE [LARGE SCALE GENOMIC DNA]</scope>
    <source>
        <strain evidence="6 7">MIT 99-5501</strain>
    </source>
</reference>
<evidence type="ECO:0000256" key="5">
    <source>
        <dbReference type="SAM" id="MobiDB-lite"/>
    </source>
</evidence>
<dbReference type="InterPro" id="IPR036412">
    <property type="entry name" value="HAD-like_sf"/>
</dbReference>
<evidence type="ECO:0000256" key="1">
    <source>
        <dbReference type="ARBA" id="ARBA00000830"/>
    </source>
</evidence>
<dbReference type="GO" id="GO:0006281">
    <property type="term" value="P:DNA repair"/>
    <property type="evidence" value="ECO:0007669"/>
    <property type="project" value="TreeGrafter"/>
</dbReference>
<sequence length="300" mass="33597">MANIFGKFLGEKGNESSKKVAEQNSQNKSLQNDDLQDKFELAPQSVAQSSDEKIELKPDNDTKSADKIIAHSTQGYANLSSNATSEKKIILFDLDGTLLDSLEGIYASFCRACEEEEGKEAYAPSLEEVRSMIGLPLREMFLRVGFSQNEVESRITRYKNHYRRICIEKSKLYPKVREALILAREFAHLGVVTTKTGLYSKQILENFELLKYFGVVIGIEDVSEPKPDAEPILRALSFLPIAPKQKVYMIGDTILDIESAKNAGVNALWVRCGYGQGLESQADKSFDSVYEAVAYIKEVR</sequence>
<dbReference type="GO" id="GO:0005829">
    <property type="term" value="C:cytosol"/>
    <property type="evidence" value="ECO:0007669"/>
    <property type="project" value="TreeGrafter"/>
</dbReference>
<evidence type="ECO:0000313" key="6">
    <source>
        <dbReference type="EMBL" id="ETD22173.1"/>
    </source>
</evidence>
<dbReference type="PANTHER" id="PTHR43434">
    <property type="entry name" value="PHOSPHOGLYCOLATE PHOSPHATASE"/>
    <property type="match status" value="1"/>
</dbReference>
<dbReference type="InterPro" id="IPR023198">
    <property type="entry name" value="PGP-like_dom2"/>
</dbReference>
<dbReference type="AlphaFoldDB" id="V8C459"/>
<comment type="pathway">
    <text evidence="2">Organic acid metabolism; glycolate biosynthesis; glycolate from 2-phosphoglycolate: step 1/1.</text>
</comment>
<dbReference type="Proteomes" id="UP000018731">
    <property type="component" value="Unassembled WGS sequence"/>
</dbReference>
<dbReference type="eggNOG" id="COG0546">
    <property type="taxonomic scope" value="Bacteria"/>
</dbReference>
<dbReference type="STRING" id="1357400.HMPREF2086_01900"/>
<dbReference type="SUPFAM" id="SSF56784">
    <property type="entry name" value="HAD-like"/>
    <property type="match status" value="1"/>
</dbReference>
<gene>
    <name evidence="6" type="ORF">HMPREF2086_01900</name>
</gene>
<dbReference type="SFLD" id="SFLDS00003">
    <property type="entry name" value="Haloacid_Dehalogenase"/>
    <property type="match status" value="1"/>
</dbReference>
<dbReference type="Gene3D" id="1.10.150.240">
    <property type="entry name" value="Putative phosphatase, domain 2"/>
    <property type="match status" value="1"/>
</dbReference>